<protein>
    <submittedName>
        <fullName evidence="1">Class I SAM-dependent methyltransferase</fullName>
    </submittedName>
</protein>
<proteinExistence type="predicted"/>
<dbReference type="AlphaFoldDB" id="A0A5C4XM83"/>
<evidence type="ECO:0000313" key="1">
    <source>
        <dbReference type="EMBL" id="TNM63564.1"/>
    </source>
</evidence>
<evidence type="ECO:0000313" key="2">
    <source>
        <dbReference type="Proteomes" id="UP000311605"/>
    </source>
</evidence>
<reference evidence="1 2" key="1">
    <citation type="submission" date="2019-06" db="EMBL/GenBank/DDBJ databases">
        <title>The draft genome of Rhizobium smilacinae PTYR-5.</title>
        <authorList>
            <person name="Liu L."/>
            <person name="Li L."/>
            <person name="Zhang X."/>
        </authorList>
    </citation>
    <scope>NUCLEOTIDE SEQUENCE [LARGE SCALE GENOMIC DNA]</scope>
    <source>
        <strain evidence="1 2">PTYR-5</strain>
    </source>
</reference>
<dbReference type="Proteomes" id="UP000311605">
    <property type="component" value="Unassembled WGS sequence"/>
</dbReference>
<dbReference type="RefSeq" id="WP_139676472.1">
    <property type="nucleotide sequence ID" value="NZ_VDMN01000002.1"/>
</dbReference>
<sequence>MTSGDAKTWYDSTEAEDAMAKGHAPVWKHLIGLIRETDLTKATVLDFGCNQGGFLRLLYDQRPFLRGVGADVATGSIEKANALKGDLPLVYHARSTVSGLGETFDLVTSHEVIYLLEDIEGHAADIFNVLNAGGVYYAVTGCHSGNPDLEAWRHIVRSRTDTVIYDRSIAQYAQTFLDAGFEVAARKLGFEGFIPYSRNRWPTDYAADLTYYRDIKTVFRLVKPPIAA</sequence>
<accession>A0A5C4XM83</accession>
<dbReference type="GO" id="GO:0008168">
    <property type="term" value="F:methyltransferase activity"/>
    <property type="evidence" value="ECO:0007669"/>
    <property type="project" value="UniProtKB-KW"/>
</dbReference>
<dbReference type="Pfam" id="PF13489">
    <property type="entry name" value="Methyltransf_23"/>
    <property type="match status" value="1"/>
</dbReference>
<dbReference type="EMBL" id="VDMN01000002">
    <property type="protein sequence ID" value="TNM63564.1"/>
    <property type="molecule type" value="Genomic_DNA"/>
</dbReference>
<organism evidence="1 2">
    <name type="scientific">Aliirhizobium smilacinae</name>
    <dbReference type="NCBI Taxonomy" id="1395944"/>
    <lineage>
        <taxon>Bacteria</taxon>
        <taxon>Pseudomonadati</taxon>
        <taxon>Pseudomonadota</taxon>
        <taxon>Alphaproteobacteria</taxon>
        <taxon>Hyphomicrobiales</taxon>
        <taxon>Rhizobiaceae</taxon>
        <taxon>Aliirhizobium</taxon>
    </lineage>
</organism>
<dbReference type="InterPro" id="IPR029063">
    <property type="entry name" value="SAM-dependent_MTases_sf"/>
</dbReference>
<keyword evidence="1" id="KW-0489">Methyltransferase</keyword>
<gene>
    <name evidence="1" type="ORF">FHP24_12215</name>
</gene>
<dbReference type="GO" id="GO:0032259">
    <property type="term" value="P:methylation"/>
    <property type="evidence" value="ECO:0007669"/>
    <property type="project" value="UniProtKB-KW"/>
</dbReference>
<dbReference type="OrthoDB" id="7856199at2"/>
<dbReference type="SUPFAM" id="SSF53335">
    <property type="entry name" value="S-adenosyl-L-methionine-dependent methyltransferases"/>
    <property type="match status" value="1"/>
</dbReference>
<comment type="caution">
    <text evidence="1">The sequence shown here is derived from an EMBL/GenBank/DDBJ whole genome shotgun (WGS) entry which is preliminary data.</text>
</comment>
<keyword evidence="2" id="KW-1185">Reference proteome</keyword>
<name>A0A5C4XM83_9HYPH</name>
<keyword evidence="1" id="KW-0808">Transferase</keyword>
<dbReference type="Gene3D" id="3.40.50.150">
    <property type="entry name" value="Vaccinia Virus protein VP39"/>
    <property type="match status" value="1"/>
</dbReference>